<evidence type="ECO:0000313" key="3">
    <source>
        <dbReference type="Proteomes" id="UP001140949"/>
    </source>
</evidence>
<feature type="region of interest" description="Disordered" evidence="1">
    <location>
        <begin position="1"/>
        <end position="97"/>
    </location>
</feature>
<reference evidence="2" key="1">
    <citation type="journal article" date="2023" name="GigaByte">
        <title>Genome assembly of the bearded iris, Iris pallida Lam.</title>
        <authorList>
            <person name="Bruccoleri R.E."/>
            <person name="Oakeley E.J."/>
            <person name="Faust A.M.E."/>
            <person name="Altorfer M."/>
            <person name="Dessus-Babus S."/>
            <person name="Burckhardt D."/>
            <person name="Oertli M."/>
            <person name="Naumann U."/>
            <person name="Petersen F."/>
            <person name="Wong J."/>
        </authorList>
    </citation>
    <scope>NUCLEOTIDE SEQUENCE</scope>
    <source>
        <strain evidence="2">GSM-AAB239-AS_SAM_17_03QT</strain>
    </source>
</reference>
<organism evidence="2 3">
    <name type="scientific">Iris pallida</name>
    <name type="common">Sweet iris</name>
    <dbReference type="NCBI Taxonomy" id="29817"/>
    <lineage>
        <taxon>Eukaryota</taxon>
        <taxon>Viridiplantae</taxon>
        <taxon>Streptophyta</taxon>
        <taxon>Embryophyta</taxon>
        <taxon>Tracheophyta</taxon>
        <taxon>Spermatophyta</taxon>
        <taxon>Magnoliopsida</taxon>
        <taxon>Liliopsida</taxon>
        <taxon>Asparagales</taxon>
        <taxon>Iridaceae</taxon>
        <taxon>Iridoideae</taxon>
        <taxon>Irideae</taxon>
        <taxon>Iris</taxon>
    </lineage>
</organism>
<sequence length="97" mass="10151">MEAAGRRAGLREVGRWRPGRAAPRGRGHQIRRAWSSENAAGSGQGGEGSAHRSPPPRSFRWPGPRLRTDLASGCSPDTSSDIGAPRSTPPGGDRGVA</sequence>
<evidence type="ECO:0000256" key="1">
    <source>
        <dbReference type="SAM" id="MobiDB-lite"/>
    </source>
</evidence>
<proteinExistence type="predicted"/>
<comment type="caution">
    <text evidence="2">The sequence shown here is derived from an EMBL/GenBank/DDBJ whole genome shotgun (WGS) entry which is preliminary data.</text>
</comment>
<dbReference type="Proteomes" id="UP001140949">
    <property type="component" value="Unassembled WGS sequence"/>
</dbReference>
<dbReference type="AlphaFoldDB" id="A0AAX6HH70"/>
<gene>
    <name evidence="2" type="ORF">M6B38_311325</name>
</gene>
<accession>A0AAX6HH70</accession>
<dbReference type="EMBL" id="JANAVB010009598">
    <property type="protein sequence ID" value="KAJ6839967.1"/>
    <property type="molecule type" value="Genomic_DNA"/>
</dbReference>
<evidence type="ECO:0000313" key="2">
    <source>
        <dbReference type="EMBL" id="KAJ6839967.1"/>
    </source>
</evidence>
<name>A0AAX6HH70_IRIPA</name>
<protein>
    <submittedName>
        <fullName evidence="2">Uncharacterized protein</fullName>
    </submittedName>
</protein>
<reference evidence="2" key="2">
    <citation type="submission" date="2023-04" db="EMBL/GenBank/DDBJ databases">
        <authorList>
            <person name="Bruccoleri R.E."/>
            <person name="Oakeley E.J."/>
            <person name="Faust A.-M."/>
            <person name="Dessus-Babus S."/>
            <person name="Altorfer M."/>
            <person name="Burckhardt D."/>
            <person name="Oertli M."/>
            <person name="Naumann U."/>
            <person name="Petersen F."/>
            <person name="Wong J."/>
        </authorList>
    </citation>
    <scope>NUCLEOTIDE SEQUENCE</scope>
    <source>
        <strain evidence="2">GSM-AAB239-AS_SAM_17_03QT</strain>
        <tissue evidence="2">Leaf</tissue>
    </source>
</reference>
<keyword evidence="3" id="KW-1185">Reference proteome</keyword>